<evidence type="ECO:0000313" key="2">
    <source>
        <dbReference type="EMBL" id="MEQ2558230.1"/>
    </source>
</evidence>
<dbReference type="InterPro" id="IPR010380">
    <property type="entry name" value="DUF975"/>
</dbReference>
<protein>
    <submittedName>
        <fullName evidence="2">DUF975 family protein</fullName>
    </submittedName>
</protein>
<name>A0ABV1HET5_9FIRM</name>
<dbReference type="Pfam" id="PF06161">
    <property type="entry name" value="DUF975"/>
    <property type="match status" value="1"/>
</dbReference>
<dbReference type="PANTHER" id="PTHR40076">
    <property type="entry name" value="MEMBRANE PROTEIN-RELATED"/>
    <property type="match status" value="1"/>
</dbReference>
<accession>A0ABV1HET5</accession>
<sequence length="242" mass="26686">MKTSSAELKRTARENLSGKYGVAMLAMITVSLIPSALLYPFADNASHGGASQKTIYYLASIIITVLQLILTCGQLRLHLNIATRQPYQFSDIFFSFRAHPQKIVGAYLLLMLYMIPAVLPGGILLALALSLFANSAPITGLAVIVLLAGMIIDIRIALQCSLVFFMLVDNPDAPIRSTFRRSKELMEGNKLRLLYLQLSFIGFYLLAVLSCGIGLLWLMPYMQQTMVSFYLDVQDVKGAAHS</sequence>
<feature type="transmembrane region" description="Helical" evidence="1">
    <location>
        <begin position="193"/>
        <end position="219"/>
    </location>
</feature>
<keyword evidence="1" id="KW-0812">Transmembrane</keyword>
<keyword evidence="1" id="KW-1133">Transmembrane helix</keyword>
<evidence type="ECO:0000313" key="3">
    <source>
        <dbReference type="Proteomes" id="UP001454489"/>
    </source>
</evidence>
<keyword evidence="3" id="KW-1185">Reference proteome</keyword>
<feature type="transmembrane region" description="Helical" evidence="1">
    <location>
        <begin position="54"/>
        <end position="75"/>
    </location>
</feature>
<dbReference type="Proteomes" id="UP001454489">
    <property type="component" value="Unassembled WGS sequence"/>
</dbReference>
<comment type="caution">
    <text evidence="2">The sequence shown here is derived from an EMBL/GenBank/DDBJ whole genome shotgun (WGS) entry which is preliminary data.</text>
</comment>
<organism evidence="2 3">
    <name type="scientific">Maccoyibacter intestinihominis</name>
    <dbReference type="NCBI Taxonomy" id="3133499"/>
    <lineage>
        <taxon>Bacteria</taxon>
        <taxon>Bacillati</taxon>
        <taxon>Bacillota</taxon>
        <taxon>Clostridia</taxon>
        <taxon>Lachnospirales</taxon>
        <taxon>Lachnospiraceae</taxon>
        <taxon>Maccoyibacter</taxon>
    </lineage>
</organism>
<gene>
    <name evidence="2" type="ORF">WMO43_10170</name>
</gene>
<dbReference type="RefSeq" id="WP_353531093.1">
    <property type="nucleotide sequence ID" value="NZ_JBBMEX010000010.1"/>
</dbReference>
<feature type="transmembrane region" description="Helical" evidence="1">
    <location>
        <begin position="138"/>
        <end position="158"/>
    </location>
</feature>
<proteinExistence type="predicted"/>
<feature type="transmembrane region" description="Helical" evidence="1">
    <location>
        <begin position="20"/>
        <end position="42"/>
    </location>
</feature>
<keyword evidence="1" id="KW-0472">Membrane</keyword>
<reference evidence="2 3" key="1">
    <citation type="submission" date="2024-03" db="EMBL/GenBank/DDBJ databases">
        <title>Human intestinal bacterial collection.</title>
        <authorList>
            <person name="Pauvert C."/>
            <person name="Hitch T.C.A."/>
            <person name="Clavel T."/>
        </authorList>
    </citation>
    <scope>NUCLEOTIDE SEQUENCE [LARGE SCALE GENOMIC DNA]</scope>
    <source>
        <strain evidence="2 3">CLA-AA-H185</strain>
    </source>
</reference>
<dbReference type="EMBL" id="JBBMEX010000010">
    <property type="protein sequence ID" value="MEQ2558230.1"/>
    <property type="molecule type" value="Genomic_DNA"/>
</dbReference>
<feature type="transmembrane region" description="Helical" evidence="1">
    <location>
        <begin position="106"/>
        <end position="132"/>
    </location>
</feature>
<evidence type="ECO:0000256" key="1">
    <source>
        <dbReference type="SAM" id="Phobius"/>
    </source>
</evidence>
<dbReference type="PANTHER" id="PTHR40076:SF1">
    <property type="entry name" value="MEMBRANE PROTEIN"/>
    <property type="match status" value="1"/>
</dbReference>